<dbReference type="Proteomes" id="UP001159405">
    <property type="component" value="Unassembled WGS sequence"/>
</dbReference>
<comment type="caution">
    <text evidence="2">The sequence shown here is derived from an EMBL/GenBank/DDBJ whole genome shotgun (WGS) entry which is preliminary data.</text>
</comment>
<keyword evidence="1" id="KW-0233">DNA recombination</keyword>
<dbReference type="InterPro" id="IPR011010">
    <property type="entry name" value="DNA_brk_join_enz"/>
</dbReference>
<evidence type="ECO:0000313" key="3">
    <source>
        <dbReference type="Proteomes" id="UP001159405"/>
    </source>
</evidence>
<evidence type="ECO:0008006" key="4">
    <source>
        <dbReference type="Google" id="ProtNLM"/>
    </source>
</evidence>
<dbReference type="InterPro" id="IPR013762">
    <property type="entry name" value="Integrase-like_cat_sf"/>
</dbReference>
<gene>
    <name evidence="2" type="ORF">PLOB_00049676</name>
</gene>
<evidence type="ECO:0000256" key="1">
    <source>
        <dbReference type="ARBA" id="ARBA00023172"/>
    </source>
</evidence>
<proteinExistence type="predicted"/>
<keyword evidence="3" id="KW-1185">Reference proteome</keyword>
<reference evidence="2 3" key="1">
    <citation type="submission" date="2022-05" db="EMBL/GenBank/DDBJ databases">
        <authorList>
            <consortium name="Genoscope - CEA"/>
            <person name="William W."/>
        </authorList>
    </citation>
    <scope>NUCLEOTIDE SEQUENCE [LARGE SCALE GENOMIC DNA]</scope>
</reference>
<dbReference type="PANTHER" id="PTHR21446:SF12">
    <property type="entry name" value="POTASSIUM CHANNEL TETRAMERIZATION DOMAIN CONTAINING 1"/>
    <property type="match status" value="1"/>
</dbReference>
<dbReference type="EMBL" id="CALNXK010000096">
    <property type="protein sequence ID" value="CAH3153584.1"/>
    <property type="molecule type" value="Genomic_DNA"/>
</dbReference>
<dbReference type="PANTHER" id="PTHR21446">
    <property type="entry name" value="DUF3504 DOMAIN-CONTAINING PROTEIN"/>
    <property type="match status" value="1"/>
</dbReference>
<accession>A0ABN8PZJ5</accession>
<dbReference type="SUPFAM" id="SSF56349">
    <property type="entry name" value="DNA breaking-rejoining enzymes"/>
    <property type="match status" value="1"/>
</dbReference>
<dbReference type="Gene3D" id="1.10.443.10">
    <property type="entry name" value="Intergrase catalytic core"/>
    <property type="match status" value="1"/>
</dbReference>
<name>A0ABN8PZJ5_9CNID</name>
<protein>
    <recommendedName>
        <fullName evidence="4">KCTD1_15</fullName>
    </recommendedName>
</protein>
<organism evidence="2 3">
    <name type="scientific">Porites lobata</name>
    <dbReference type="NCBI Taxonomy" id="104759"/>
    <lineage>
        <taxon>Eukaryota</taxon>
        <taxon>Metazoa</taxon>
        <taxon>Cnidaria</taxon>
        <taxon>Anthozoa</taxon>
        <taxon>Hexacorallia</taxon>
        <taxon>Scleractinia</taxon>
        <taxon>Fungiina</taxon>
        <taxon>Poritidae</taxon>
        <taxon>Porites</taxon>
    </lineage>
</organism>
<dbReference type="InterPro" id="IPR052787">
    <property type="entry name" value="MAVS"/>
</dbReference>
<evidence type="ECO:0000313" key="2">
    <source>
        <dbReference type="EMBL" id="CAH3153584.1"/>
    </source>
</evidence>
<sequence>MAERFASVSEDELCRLIEEKDSKNTKRATKASVKVFNEYLQEKNLDEPYHDNKVTLANVLKRFYAKARKKSDGSPYSKSSMTSLRFGLNRHFKTKETDIIQDPEFAEANKKGSKIGVDSVCFDNMVVGERTLGEKMKCISKVAELSKIYTNHSIRATAVTILDKCGYEARHIMADSGHKSKSSIRSYCKTDTSTKKQKSESMAAVTSTVALPESNMPPSPLLSLSQEEFLMCDVSVSTSTTQVSKTYNFSNCNAIFNN</sequence>